<dbReference type="InterPro" id="IPR027471">
    <property type="entry name" value="YbeD-like_sf"/>
</dbReference>
<proteinExistence type="predicted"/>
<dbReference type="RefSeq" id="WP_129062601.1">
    <property type="nucleotide sequence ID" value="NZ_NXIE01000007.1"/>
</dbReference>
<dbReference type="SUPFAM" id="SSF117991">
    <property type="entry name" value="YbeD/HP0495-like"/>
    <property type="match status" value="1"/>
</dbReference>
<dbReference type="Pfam" id="PF04359">
    <property type="entry name" value="DUF493"/>
    <property type="match status" value="1"/>
</dbReference>
<gene>
    <name evidence="1" type="ORF">CP965_13290</name>
</gene>
<reference evidence="1 2" key="1">
    <citation type="submission" date="2017-09" db="EMBL/GenBank/DDBJ databases">
        <title>Genomics of the genus Arcobacter.</title>
        <authorList>
            <person name="Perez-Cataluna A."/>
            <person name="Figueras M.J."/>
            <person name="Salas-Masso N."/>
        </authorList>
    </citation>
    <scope>NUCLEOTIDE SEQUENCE [LARGE SCALE GENOMIC DNA]</scope>
    <source>
        <strain evidence="1 2">F156-34</strain>
    </source>
</reference>
<dbReference type="Gene3D" id="3.30.70.260">
    <property type="match status" value="1"/>
</dbReference>
<dbReference type="OrthoDB" id="281538at2"/>
<evidence type="ECO:0000313" key="2">
    <source>
        <dbReference type="Proteomes" id="UP000289718"/>
    </source>
</evidence>
<accession>A0A4Q1ASF8</accession>
<dbReference type="Proteomes" id="UP000289718">
    <property type="component" value="Unassembled WGS sequence"/>
</dbReference>
<sequence length="87" mass="10476">MIDLNKEKLQLDYPCSWKYKIVIHEKSNANKITEEIFLQREFNIEKSKVSKKGKFESYSLELIVHNEDDRKEIYKMLGDHKDIKMVL</sequence>
<dbReference type="InterPro" id="IPR007454">
    <property type="entry name" value="UPF0250_YbeD-like"/>
</dbReference>
<evidence type="ECO:0000313" key="1">
    <source>
        <dbReference type="EMBL" id="RXK11512.1"/>
    </source>
</evidence>
<dbReference type="AlphaFoldDB" id="A0A4Q1ASF8"/>
<name>A0A4Q1ASF8_9BACT</name>
<keyword evidence="2" id="KW-1185">Reference proteome</keyword>
<comment type="caution">
    <text evidence="1">The sequence shown here is derived from an EMBL/GenBank/DDBJ whole genome shotgun (WGS) entry which is preliminary data.</text>
</comment>
<dbReference type="EMBL" id="NXIE01000007">
    <property type="protein sequence ID" value="RXK11512.1"/>
    <property type="molecule type" value="Genomic_DNA"/>
</dbReference>
<organism evidence="1 2">
    <name type="scientific">Halarcobacter mediterraneus</name>
    <dbReference type="NCBI Taxonomy" id="2023153"/>
    <lineage>
        <taxon>Bacteria</taxon>
        <taxon>Pseudomonadati</taxon>
        <taxon>Campylobacterota</taxon>
        <taxon>Epsilonproteobacteria</taxon>
        <taxon>Campylobacterales</taxon>
        <taxon>Arcobacteraceae</taxon>
        <taxon>Halarcobacter</taxon>
    </lineage>
</organism>
<protein>
    <submittedName>
        <fullName evidence="1">DUF493 domain-containing protein</fullName>
    </submittedName>
</protein>